<dbReference type="PANTHER" id="PTHR42923">
    <property type="entry name" value="PROTOPORPHYRINOGEN OXIDASE"/>
    <property type="match status" value="1"/>
</dbReference>
<name>A0ABV6FM15_9BURK</name>
<evidence type="ECO:0000313" key="2">
    <source>
        <dbReference type="EMBL" id="MFC0254527.1"/>
    </source>
</evidence>
<evidence type="ECO:0000313" key="3">
    <source>
        <dbReference type="Proteomes" id="UP001589773"/>
    </source>
</evidence>
<organism evidence="2 3">
    <name type="scientific">Massilia consociata</name>
    <dbReference type="NCBI Taxonomy" id="760117"/>
    <lineage>
        <taxon>Bacteria</taxon>
        <taxon>Pseudomonadati</taxon>
        <taxon>Pseudomonadota</taxon>
        <taxon>Betaproteobacteria</taxon>
        <taxon>Burkholderiales</taxon>
        <taxon>Oxalobacteraceae</taxon>
        <taxon>Telluria group</taxon>
        <taxon>Massilia</taxon>
    </lineage>
</organism>
<protein>
    <submittedName>
        <fullName evidence="2">FAD-dependent oxidoreductase</fullName>
    </submittedName>
</protein>
<dbReference type="InterPro" id="IPR050464">
    <property type="entry name" value="Zeta_carotene_desat/Oxidored"/>
</dbReference>
<dbReference type="InterPro" id="IPR036188">
    <property type="entry name" value="FAD/NAD-bd_sf"/>
</dbReference>
<accession>A0ABV6FM15</accession>
<feature type="domain" description="Amine oxidase" evidence="1">
    <location>
        <begin position="11"/>
        <end position="442"/>
    </location>
</feature>
<dbReference type="PANTHER" id="PTHR42923:SF47">
    <property type="entry name" value="BLR3003 PROTEIN"/>
    <property type="match status" value="1"/>
</dbReference>
<keyword evidence="3" id="KW-1185">Reference proteome</keyword>
<dbReference type="PRINTS" id="PR00419">
    <property type="entry name" value="ADXRDTASE"/>
</dbReference>
<reference evidence="2 3" key="1">
    <citation type="submission" date="2024-09" db="EMBL/GenBank/DDBJ databases">
        <authorList>
            <person name="Sun Q."/>
            <person name="Mori K."/>
        </authorList>
    </citation>
    <scope>NUCLEOTIDE SEQUENCE [LARGE SCALE GENOMIC DNA]</scope>
    <source>
        <strain evidence="2 3">CCM 7792</strain>
    </source>
</reference>
<dbReference type="Gene3D" id="3.50.50.60">
    <property type="entry name" value="FAD/NAD(P)-binding domain"/>
    <property type="match status" value="1"/>
</dbReference>
<dbReference type="InterPro" id="IPR002937">
    <property type="entry name" value="Amino_oxidase"/>
</dbReference>
<dbReference type="EMBL" id="JBHLWP010000029">
    <property type="protein sequence ID" value="MFC0254527.1"/>
    <property type="molecule type" value="Genomic_DNA"/>
</dbReference>
<gene>
    <name evidence="2" type="ORF">ACFFJK_21795</name>
</gene>
<comment type="caution">
    <text evidence="2">The sequence shown here is derived from an EMBL/GenBank/DDBJ whole genome shotgun (WGS) entry which is preliminary data.</text>
</comment>
<proteinExistence type="predicted"/>
<evidence type="ECO:0000259" key="1">
    <source>
        <dbReference type="Pfam" id="PF01593"/>
    </source>
</evidence>
<dbReference type="Pfam" id="PF01593">
    <property type="entry name" value="Amino_oxidase"/>
    <property type="match status" value="1"/>
</dbReference>
<dbReference type="SUPFAM" id="SSF51905">
    <property type="entry name" value="FAD/NAD(P)-binding domain"/>
    <property type="match status" value="1"/>
</dbReference>
<dbReference type="RefSeq" id="WP_379681771.1">
    <property type="nucleotide sequence ID" value="NZ_JBHLWP010000029.1"/>
</dbReference>
<dbReference type="Proteomes" id="UP001589773">
    <property type="component" value="Unassembled WGS sequence"/>
</dbReference>
<sequence>MTQVAVVGGGLAGLACGVALADHGIAVTVVERADRLGGRASCWRDRVTGDVVDIGPHIFHSEYHNMLALLERLGTRDLICWQPGKVLTLASKPKPTVLRHYPLPAPLSLGPSILGAPGLGMQDYLTMLPTGWRGMRFGEEQVDELDRINGLAYFRSLGVSEALIDWWWRFASMVVTNVPLERVSAASLMRIHAQLSGYRGLHFGFAKVGLGELYTGQAVRVIERAGGRVLRGRGVAYLSGSERVDGVVLADGTHIPARQVVSALPPHDLDAVLPGRWRGRAPFDVLPRFEPSPYVCCYLWFDRDIKAERFASHLWSPGRLNYDFYDLSQIRQGWRGRPTVIASNIIYSHRAHPLSDGEIVRRTVDELAEIAPRAAKARLLHAVVHRVPMAIPCATVGFERMRPRARSPIPGLTLAGDWTRTHMPCTMEGAAKSGFMAAEAVLAERGIRADLAIDARMYDDLAGVARRAVPNRSVP</sequence>